<evidence type="ECO:0008006" key="3">
    <source>
        <dbReference type="Google" id="ProtNLM"/>
    </source>
</evidence>
<reference evidence="1" key="1">
    <citation type="submission" date="2021-01" db="EMBL/GenBank/DDBJ databases">
        <title>Chromosome-level genome assembly of a human fungal pathogen reveals clustering of transcriptionally co-regulated genes.</title>
        <authorList>
            <person name="Voorhies M."/>
            <person name="Cohen S."/>
            <person name="Shea T.P."/>
            <person name="Petrus S."/>
            <person name="Munoz J.F."/>
            <person name="Poplawski S."/>
            <person name="Goldman W.E."/>
            <person name="Michael T."/>
            <person name="Cuomo C.A."/>
            <person name="Sil A."/>
            <person name="Beyhan S."/>
        </authorList>
    </citation>
    <scope>NUCLEOTIDE SEQUENCE</scope>
    <source>
        <strain evidence="1">WU24</strain>
    </source>
</reference>
<gene>
    <name evidence="1" type="ORF">I7I51_06552</name>
</gene>
<accession>A0A8A1MM00</accession>
<sequence>MALPRRWAHRETSITPGQVHIPKQSPISTFSTTQGAWYGKVPSYGLQQQPNHGHPSQFLNSTGKLEASNSRYEMAGGFKFAECKFDDRESIRPQNQQRRGGSDDAEAHFDCLPAPIITADTSTARASLAGSGPGSQTPQSFIATIPPNSQRNNNSTIPAIAQSLTRSNLGRALTGSLYPSMGTAEVQNYVPRLQTQKNAFKSCGSNWDGAKEARSTYVNGTSHQQGYPQPGWAGSTNRITCMPISTTSDTNIESAFPAIAEWPEQTGSRENVPDFTKDAANSWHGVQNSIQQPQRWPDDVNNDISPSLITQINLPITQDGWNELPTTSLGYQCSPESSFSTCFTPDTLHEPVSFDSPDFHDMNVAMGYIDQNPSCEKLSEWQGQLAGIGAFEPNTTTIKQPGRPRKIKTCESLRGAIIGTQRTSEKDEYLIQCKRAGMSYKEIKEKGNFSEAESTLRGRFRTLTKRKEQRVRKPRWQEKDVRLLCEAVRKFANPVQNGTGEDIKSPKISWKQVGEYIWMNGGSYHFGNATCKKKWAQIQQNVIALRPGHHFS</sequence>
<evidence type="ECO:0000313" key="2">
    <source>
        <dbReference type="Proteomes" id="UP000663671"/>
    </source>
</evidence>
<proteinExistence type="predicted"/>
<protein>
    <recommendedName>
        <fullName evidence="3">Myb-like domain-containing protein</fullName>
    </recommendedName>
</protein>
<organism evidence="1 2">
    <name type="scientific">Ajellomyces capsulatus</name>
    <name type="common">Darling's disease fungus</name>
    <name type="synonym">Histoplasma capsulatum</name>
    <dbReference type="NCBI Taxonomy" id="5037"/>
    <lineage>
        <taxon>Eukaryota</taxon>
        <taxon>Fungi</taxon>
        <taxon>Dikarya</taxon>
        <taxon>Ascomycota</taxon>
        <taxon>Pezizomycotina</taxon>
        <taxon>Eurotiomycetes</taxon>
        <taxon>Eurotiomycetidae</taxon>
        <taxon>Onygenales</taxon>
        <taxon>Ajellomycetaceae</taxon>
        <taxon>Histoplasma</taxon>
    </lineage>
</organism>
<dbReference type="VEuPathDB" id="FungiDB:I7I51_06552"/>
<dbReference type="AlphaFoldDB" id="A0A8A1MM00"/>
<name>A0A8A1MM00_AJECA</name>
<evidence type="ECO:0000313" key="1">
    <source>
        <dbReference type="EMBL" id="QSS65704.1"/>
    </source>
</evidence>
<dbReference type="OrthoDB" id="3439209at2759"/>
<dbReference type="EMBL" id="CP069115">
    <property type="protein sequence ID" value="QSS65704.1"/>
    <property type="molecule type" value="Genomic_DNA"/>
</dbReference>
<dbReference type="Proteomes" id="UP000663671">
    <property type="component" value="Chromosome 3"/>
</dbReference>